<evidence type="ECO:0000256" key="2">
    <source>
        <dbReference type="ARBA" id="ARBA00006939"/>
    </source>
</evidence>
<dbReference type="Proteomes" id="UP000077002">
    <property type="component" value="Unassembled WGS sequence"/>
</dbReference>
<dbReference type="InterPro" id="IPR003689">
    <property type="entry name" value="ZIP"/>
</dbReference>
<dbReference type="InterPro" id="IPR004698">
    <property type="entry name" value="Zn/Fe_permease_fun/pln"/>
</dbReference>
<feature type="transmembrane region" description="Helical" evidence="8">
    <location>
        <begin position="328"/>
        <end position="348"/>
    </location>
</feature>
<reference evidence="10 11" key="1">
    <citation type="submission" date="2016-03" db="EMBL/GenBank/DDBJ databases">
        <title>Draft genome sequence of the Fonsecaea monophora CBS 269.37.</title>
        <authorList>
            <person name="Bombassaro A."/>
            <person name="Vinicius W.A."/>
            <person name="De Hoog S."/>
            <person name="Sun J."/>
            <person name="Souza E.M."/>
            <person name="Raittz R.T."/>
            <person name="Costa F."/>
            <person name="Leao A.C."/>
            <person name="Tadra-Sfeir M.Z."/>
            <person name="Baura V."/>
            <person name="Balsanelli E."/>
            <person name="Pedrosa F.O."/>
            <person name="Moreno L.F."/>
            <person name="Steffens M.B."/>
            <person name="Xi L."/>
            <person name="Bocca A.L."/>
            <person name="Felipe M.S."/>
            <person name="Teixeira M."/>
            <person name="Telles Filho F.Q."/>
            <person name="Azevedo C.M."/>
            <person name="Gomes R."/>
            <person name="Vicente V.A."/>
        </authorList>
    </citation>
    <scope>NUCLEOTIDE SEQUENCE [LARGE SCALE GENOMIC DNA]</scope>
    <source>
        <strain evidence="10 11">CBS 269.37</strain>
    </source>
</reference>
<evidence type="ECO:0000256" key="9">
    <source>
        <dbReference type="SAM" id="MobiDB-lite"/>
    </source>
</evidence>
<evidence type="ECO:0008006" key="12">
    <source>
        <dbReference type="Google" id="ProtNLM"/>
    </source>
</evidence>
<comment type="subcellular location">
    <subcellularLocation>
        <location evidence="1 8">Membrane</location>
        <topology evidence="1 8">Multi-pass membrane protein</topology>
    </subcellularLocation>
</comment>
<dbReference type="OrthoDB" id="448280at2759"/>
<dbReference type="GO" id="GO:0071578">
    <property type="term" value="P:zinc ion import across plasma membrane"/>
    <property type="evidence" value="ECO:0007669"/>
    <property type="project" value="TreeGrafter"/>
</dbReference>
<feature type="transmembrane region" description="Helical" evidence="8">
    <location>
        <begin position="79"/>
        <end position="100"/>
    </location>
</feature>
<feature type="compositionally biased region" description="Polar residues" evidence="9">
    <location>
        <begin position="1"/>
        <end position="10"/>
    </location>
</feature>
<dbReference type="PANTHER" id="PTHR11040">
    <property type="entry name" value="ZINC/IRON TRANSPORTER"/>
    <property type="match status" value="1"/>
</dbReference>
<evidence type="ECO:0000313" key="10">
    <source>
        <dbReference type="EMBL" id="OAG45621.1"/>
    </source>
</evidence>
<protein>
    <recommendedName>
        <fullName evidence="12">Zinc-regulated transporter 1</fullName>
    </recommendedName>
</protein>
<dbReference type="Pfam" id="PF02535">
    <property type="entry name" value="Zip"/>
    <property type="match status" value="1"/>
</dbReference>
<keyword evidence="3 8" id="KW-0813">Transport</keyword>
<keyword evidence="6 8" id="KW-0406">Ion transport</keyword>
<sequence length="381" mass="41694">MASNSSTDFGGSTFDPENVNLTSADPRDVICALAESGNDYNGQLGARISALFVILVVSSAATFFPVIAKRMPRLHIPLYVYLFARYFGAGVIVATAFIHLLDPAYGEIGPETCVGMTGGWADYAWCPAIVLTSVVVIFLFDFGAERYVEVKYGIDSEADLQEAVTGYTDRTPSEAQRERAESMASIRREHEERRKSSAYEKRFVEDFAVDQEDSEARQNSFRQQIAAFLILEFGVIFHSVVIGLNLGVVGDEFSTLYPVLVFHQSFEGLGIGARMSAIPFKSNSWLPWILCSAYGLTTPIAIAIGLGVRTTYNPNSFTANVVSGVLDAMSAGILIYTGLVELLARDFLFNPMRTKDNKRLAFMIVCVLLGAGLMALLGKWA</sequence>
<evidence type="ECO:0000256" key="8">
    <source>
        <dbReference type="RuleBase" id="RU362088"/>
    </source>
</evidence>
<proteinExistence type="inferred from homology"/>
<comment type="caution">
    <text evidence="10">The sequence shown here is derived from an EMBL/GenBank/DDBJ whole genome shotgun (WGS) entry which is preliminary data.</text>
</comment>
<keyword evidence="7 8" id="KW-0472">Membrane</keyword>
<evidence type="ECO:0000256" key="1">
    <source>
        <dbReference type="ARBA" id="ARBA00004141"/>
    </source>
</evidence>
<keyword evidence="5 8" id="KW-1133">Transmembrane helix</keyword>
<evidence type="ECO:0000256" key="6">
    <source>
        <dbReference type="ARBA" id="ARBA00023065"/>
    </source>
</evidence>
<keyword evidence="4 8" id="KW-0812">Transmembrane</keyword>
<feature type="transmembrane region" description="Helical" evidence="8">
    <location>
        <begin position="360"/>
        <end position="378"/>
    </location>
</feature>
<keyword evidence="11" id="KW-1185">Reference proteome</keyword>
<dbReference type="NCBIfam" id="TIGR00820">
    <property type="entry name" value="zip"/>
    <property type="match status" value="1"/>
</dbReference>
<feature type="transmembrane region" description="Helical" evidence="8">
    <location>
        <begin position="225"/>
        <end position="249"/>
    </location>
</feature>
<dbReference type="GeneID" id="34595439"/>
<comment type="similarity">
    <text evidence="2 8">Belongs to the ZIP transporter (TC 2.A.5) family.</text>
</comment>
<evidence type="ECO:0000256" key="3">
    <source>
        <dbReference type="ARBA" id="ARBA00022448"/>
    </source>
</evidence>
<evidence type="ECO:0000256" key="5">
    <source>
        <dbReference type="ARBA" id="ARBA00022989"/>
    </source>
</evidence>
<evidence type="ECO:0000256" key="4">
    <source>
        <dbReference type="ARBA" id="ARBA00022692"/>
    </source>
</evidence>
<gene>
    <name evidence="10" type="ORF">AYO21_00257</name>
</gene>
<name>A0A177FPE4_9EURO</name>
<dbReference type="GO" id="GO:0000006">
    <property type="term" value="F:high-affinity zinc transmembrane transporter activity"/>
    <property type="evidence" value="ECO:0007669"/>
    <property type="project" value="TreeGrafter"/>
</dbReference>
<feature type="region of interest" description="Disordered" evidence="9">
    <location>
        <begin position="165"/>
        <end position="193"/>
    </location>
</feature>
<evidence type="ECO:0000313" key="11">
    <source>
        <dbReference type="Proteomes" id="UP000077002"/>
    </source>
</evidence>
<feature type="compositionally biased region" description="Basic and acidic residues" evidence="9">
    <location>
        <begin position="171"/>
        <end position="193"/>
    </location>
</feature>
<organism evidence="10 11">
    <name type="scientific">Fonsecaea monophora</name>
    <dbReference type="NCBI Taxonomy" id="254056"/>
    <lineage>
        <taxon>Eukaryota</taxon>
        <taxon>Fungi</taxon>
        <taxon>Dikarya</taxon>
        <taxon>Ascomycota</taxon>
        <taxon>Pezizomycotina</taxon>
        <taxon>Eurotiomycetes</taxon>
        <taxon>Chaetothyriomycetidae</taxon>
        <taxon>Chaetothyriales</taxon>
        <taxon>Herpotrichiellaceae</taxon>
        <taxon>Fonsecaea</taxon>
    </lineage>
</organism>
<evidence type="ECO:0000256" key="7">
    <source>
        <dbReference type="ARBA" id="ARBA00023136"/>
    </source>
</evidence>
<dbReference type="RefSeq" id="XP_022517573.1">
    <property type="nucleotide sequence ID" value="XM_022650247.1"/>
</dbReference>
<feature type="transmembrane region" description="Helical" evidence="8">
    <location>
        <begin position="285"/>
        <end position="308"/>
    </location>
</feature>
<feature type="transmembrane region" description="Helical" evidence="8">
    <location>
        <begin position="48"/>
        <end position="67"/>
    </location>
</feature>
<dbReference type="AlphaFoldDB" id="A0A177FPE4"/>
<accession>A0A177FPE4</accession>
<feature type="region of interest" description="Disordered" evidence="9">
    <location>
        <begin position="1"/>
        <end position="20"/>
    </location>
</feature>
<comment type="caution">
    <text evidence="8">Lacks conserved residue(s) required for the propagation of feature annotation.</text>
</comment>
<dbReference type="EMBL" id="LVKK01000001">
    <property type="protein sequence ID" value="OAG45621.1"/>
    <property type="molecule type" value="Genomic_DNA"/>
</dbReference>
<dbReference type="GO" id="GO:0005886">
    <property type="term" value="C:plasma membrane"/>
    <property type="evidence" value="ECO:0007669"/>
    <property type="project" value="TreeGrafter"/>
</dbReference>
<feature type="transmembrane region" description="Helical" evidence="8">
    <location>
        <begin position="120"/>
        <end position="142"/>
    </location>
</feature>
<dbReference type="PANTHER" id="PTHR11040:SF32">
    <property type="entry name" value="ZINC-REGULATED TRANSPORTER 1"/>
    <property type="match status" value="1"/>
</dbReference>